<accession>A0A1X7J0S7</accession>
<dbReference type="Proteomes" id="UP000193834">
    <property type="component" value="Unassembled WGS sequence"/>
</dbReference>
<dbReference type="RefSeq" id="WP_085493241.1">
    <property type="nucleotide sequence ID" value="NZ_FXAZ01000001.1"/>
</dbReference>
<evidence type="ECO:0000313" key="2">
    <source>
        <dbReference type="EMBL" id="SMG20704.1"/>
    </source>
</evidence>
<dbReference type="Gene3D" id="3.40.50.150">
    <property type="entry name" value="Vaccinia Virus protein VP39"/>
    <property type="match status" value="1"/>
</dbReference>
<organism evidence="2 3">
    <name type="scientific">Paenibacillus aquistagni</name>
    <dbReference type="NCBI Taxonomy" id="1852522"/>
    <lineage>
        <taxon>Bacteria</taxon>
        <taxon>Bacillati</taxon>
        <taxon>Bacillota</taxon>
        <taxon>Bacilli</taxon>
        <taxon>Bacillales</taxon>
        <taxon>Paenibacillaceae</taxon>
        <taxon>Paenibacillus</taxon>
    </lineage>
</organism>
<name>A0A1X7J0S7_9BACL</name>
<keyword evidence="3" id="KW-1185">Reference proteome</keyword>
<gene>
    <name evidence="2" type="ORF">SAMN06295960_1053</name>
</gene>
<sequence length="231" mass="26143">MRCKESFAATMEKEERCSPDYPQVLFRDLRRYAGYESECDILGIGSGSGTAISVLHKLGFKTFYCLEADEQRLQRTTDKFKSMTGFQARNIALNDWQAQKQRVDLAIVCSTPVFHMLENGCEQLYQTLKPGGTLAMCLAHELSDSLDHAKQSQDIHDDGTLPSPSSIIHAAEPFQRRINSYKYIMEKKGRFQNVTVIEYRWDAHVDERGSAVKTQRLAALIAGVKPKNESL</sequence>
<dbReference type="EMBL" id="FXAZ01000001">
    <property type="protein sequence ID" value="SMG20704.1"/>
    <property type="molecule type" value="Genomic_DNA"/>
</dbReference>
<evidence type="ECO:0000313" key="3">
    <source>
        <dbReference type="Proteomes" id="UP000193834"/>
    </source>
</evidence>
<dbReference type="STRING" id="1852522.SAMN06295960_1053"/>
<dbReference type="InterPro" id="IPR041698">
    <property type="entry name" value="Methyltransf_25"/>
</dbReference>
<reference evidence="2 3" key="1">
    <citation type="submission" date="2017-04" db="EMBL/GenBank/DDBJ databases">
        <authorList>
            <person name="Afonso C.L."/>
            <person name="Miller P.J."/>
            <person name="Scott M.A."/>
            <person name="Spackman E."/>
            <person name="Goraichik I."/>
            <person name="Dimitrov K.M."/>
            <person name="Suarez D.L."/>
            <person name="Swayne D.E."/>
        </authorList>
    </citation>
    <scope>NUCLEOTIDE SEQUENCE [LARGE SCALE GENOMIC DNA]</scope>
    <source>
        <strain evidence="2 3">11</strain>
    </source>
</reference>
<dbReference type="InterPro" id="IPR029063">
    <property type="entry name" value="SAM-dependent_MTases_sf"/>
</dbReference>
<dbReference type="CDD" id="cd02440">
    <property type="entry name" value="AdoMet_MTases"/>
    <property type="match status" value="1"/>
</dbReference>
<evidence type="ECO:0000259" key="1">
    <source>
        <dbReference type="Pfam" id="PF13649"/>
    </source>
</evidence>
<proteinExistence type="predicted"/>
<dbReference type="OrthoDB" id="9797252at2"/>
<dbReference type="Pfam" id="PF13649">
    <property type="entry name" value="Methyltransf_25"/>
    <property type="match status" value="1"/>
</dbReference>
<dbReference type="AlphaFoldDB" id="A0A1X7J0S7"/>
<protein>
    <recommendedName>
        <fullName evidence="1">Methyltransferase domain-containing protein</fullName>
    </recommendedName>
</protein>
<dbReference type="SUPFAM" id="SSF53335">
    <property type="entry name" value="S-adenosyl-L-methionine-dependent methyltransferases"/>
    <property type="match status" value="1"/>
</dbReference>
<feature type="domain" description="Methyltransferase" evidence="1">
    <location>
        <begin position="41"/>
        <end position="132"/>
    </location>
</feature>